<feature type="region of interest" description="Disordered" evidence="1">
    <location>
        <begin position="1"/>
        <end position="26"/>
    </location>
</feature>
<keyword evidence="4" id="KW-1185">Reference proteome</keyword>
<feature type="compositionally biased region" description="Polar residues" evidence="1">
    <location>
        <begin position="1"/>
        <end position="10"/>
    </location>
</feature>
<comment type="caution">
    <text evidence="3">The sequence shown here is derived from an EMBL/GenBank/DDBJ whole genome shotgun (WGS) entry which is preliminary data.</text>
</comment>
<dbReference type="Pfam" id="PF13358">
    <property type="entry name" value="DDE_3"/>
    <property type="match status" value="1"/>
</dbReference>
<dbReference type="Proteomes" id="UP000566819">
    <property type="component" value="Unassembled WGS sequence"/>
</dbReference>
<dbReference type="Gene3D" id="3.30.420.10">
    <property type="entry name" value="Ribonuclease H-like superfamily/Ribonuclease H"/>
    <property type="match status" value="1"/>
</dbReference>
<sequence>MDDSLLSSPTVREHQPGMEWKTPERSKIRGWRADGKSYGRIMKMCGIRNRKPLVSRSTIRKIVKAPTSKRQRKGKATKKKLLEPADIQRVIRPHYVYLGPDQKEKFIFMEDGAKVHKGAARLWRLNHGIKGFDWPPSSPDLNPIEKVWRWMKHEITKLESVPTSKEDMKEVLRGLWKEVKPED</sequence>
<dbReference type="InterPro" id="IPR036397">
    <property type="entry name" value="RNaseH_sf"/>
</dbReference>
<evidence type="ECO:0000313" key="4">
    <source>
        <dbReference type="Proteomes" id="UP000566819"/>
    </source>
</evidence>
<dbReference type="EMBL" id="JAAMPI010001145">
    <property type="protein sequence ID" value="KAF4626473.1"/>
    <property type="molecule type" value="Genomic_DNA"/>
</dbReference>
<dbReference type="InterPro" id="IPR038717">
    <property type="entry name" value="Tc1-like_DDE_dom"/>
</dbReference>
<dbReference type="GO" id="GO:0003676">
    <property type="term" value="F:nucleic acid binding"/>
    <property type="evidence" value="ECO:0007669"/>
    <property type="project" value="InterPro"/>
</dbReference>
<dbReference type="OrthoDB" id="440104at2759"/>
<dbReference type="AlphaFoldDB" id="A0A8H4VXM7"/>
<evidence type="ECO:0000259" key="2">
    <source>
        <dbReference type="Pfam" id="PF13358"/>
    </source>
</evidence>
<reference evidence="3 4" key="1">
    <citation type="submission" date="2020-03" db="EMBL/GenBank/DDBJ databases">
        <title>Draft Genome Sequence of Cudoniella acicularis.</title>
        <authorList>
            <person name="Buettner E."/>
            <person name="Kellner H."/>
        </authorList>
    </citation>
    <scope>NUCLEOTIDE SEQUENCE [LARGE SCALE GENOMIC DNA]</scope>
    <source>
        <strain evidence="3 4">DSM 108380</strain>
    </source>
</reference>
<organism evidence="3 4">
    <name type="scientific">Cudoniella acicularis</name>
    <dbReference type="NCBI Taxonomy" id="354080"/>
    <lineage>
        <taxon>Eukaryota</taxon>
        <taxon>Fungi</taxon>
        <taxon>Dikarya</taxon>
        <taxon>Ascomycota</taxon>
        <taxon>Pezizomycotina</taxon>
        <taxon>Leotiomycetes</taxon>
        <taxon>Helotiales</taxon>
        <taxon>Tricladiaceae</taxon>
        <taxon>Cudoniella</taxon>
    </lineage>
</organism>
<protein>
    <recommendedName>
        <fullName evidence="2">Tc1-like transposase DDE domain-containing protein</fullName>
    </recommendedName>
</protein>
<evidence type="ECO:0000313" key="3">
    <source>
        <dbReference type="EMBL" id="KAF4626473.1"/>
    </source>
</evidence>
<gene>
    <name evidence="3" type="ORF">G7Y89_g11686</name>
</gene>
<name>A0A8H4VXM7_9HELO</name>
<feature type="domain" description="Tc1-like transposase DDE" evidence="2">
    <location>
        <begin position="102"/>
        <end position="165"/>
    </location>
</feature>
<accession>A0A8H4VXM7</accession>
<proteinExistence type="predicted"/>
<evidence type="ECO:0000256" key="1">
    <source>
        <dbReference type="SAM" id="MobiDB-lite"/>
    </source>
</evidence>
<feature type="compositionally biased region" description="Basic and acidic residues" evidence="1">
    <location>
        <begin position="11"/>
        <end position="26"/>
    </location>
</feature>